<reference evidence="2 5" key="1">
    <citation type="journal article" date="2012" name="Int. J. Syst. Evol. Microbiol.">
        <title>Flammeovirga pacifica sp. nov., isolated from deep-sea sediment.</title>
        <authorList>
            <person name="Xu H."/>
            <person name="Fu Y."/>
            <person name="Yang N."/>
            <person name="Ding Z."/>
            <person name="Lai Q."/>
            <person name="Zeng R."/>
        </authorList>
    </citation>
    <scope>NUCLEOTIDE SEQUENCE [LARGE SCALE GENOMIC DNA]</scope>
    <source>
        <strain evidence="5">DSM 24597 / LMG 26175 / WPAGA1</strain>
        <strain evidence="2">WPAGA1</strain>
    </source>
</reference>
<dbReference type="SUPFAM" id="SSF46689">
    <property type="entry name" value="Homeodomain-like"/>
    <property type="match status" value="1"/>
</dbReference>
<dbReference type="EMBL" id="JRYR02000001">
    <property type="protein sequence ID" value="OHX64873.1"/>
    <property type="molecule type" value="Genomic_DNA"/>
</dbReference>
<evidence type="ECO:0000313" key="5">
    <source>
        <dbReference type="Proteomes" id="UP000179797"/>
    </source>
</evidence>
<organism evidence="2 5">
    <name type="scientific">Flammeovirga pacifica</name>
    <dbReference type="NCBI Taxonomy" id="915059"/>
    <lineage>
        <taxon>Bacteria</taxon>
        <taxon>Pseudomonadati</taxon>
        <taxon>Bacteroidota</taxon>
        <taxon>Cytophagia</taxon>
        <taxon>Cytophagales</taxon>
        <taxon>Flammeovirgaceae</taxon>
        <taxon>Flammeovirga</taxon>
    </lineage>
</organism>
<dbReference type="InterPro" id="IPR009057">
    <property type="entry name" value="Homeodomain-like_sf"/>
</dbReference>
<proteinExistence type="predicted"/>
<dbReference type="EMBL" id="JRYR02000019">
    <property type="protein sequence ID" value="OHX63782.1"/>
    <property type="molecule type" value="Genomic_DNA"/>
</dbReference>
<dbReference type="Gene3D" id="1.10.10.10">
    <property type="entry name" value="Winged helix-like DNA-binding domain superfamily/Winged helix DNA-binding domain"/>
    <property type="match status" value="1"/>
</dbReference>
<gene>
    <name evidence="4" type="ORF">NH26_00205</name>
    <name evidence="3" type="ORF">NH26_23150</name>
    <name evidence="2" type="ORF">NH26_24930</name>
</gene>
<evidence type="ECO:0000313" key="3">
    <source>
        <dbReference type="EMBL" id="OHX64480.1"/>
    </source>
</evidence>
<keyword evidence="1" id="KW-0175">Coiled coil</keyword>
<dbReference type="Proteomes" id="UP000179797">
    <property type="component" value="Unassembled WGS sequence"/>
</dbReference>
<evidence type="ECO:0000313" key="2">
    <source>
        <dbReference type="EMBL" id="OHX63782.1"/>
    </source>
</evidence>
<dbReference type="AlphaFoldDB" id="A0A1S1YRX0"/>
<dbReference type="STRING" id="915059.NH26_00205"/>
<dbReference type="EMBL" id="JRYR02000002">
    <property type="protein sequence ID" value="OHX64480.1"/>
    <property type="molecule type" value="Genomic_DNA"/>
</dbReference>
<evidence type="ECO:0000256" key="1">
    <source>
        <dbReference type="SAM" id="Coils"/>
    </source>
</evidence>
<comment type="caution">
    <text evidence="2">The sequence shown here is derived from an EMBL/GenBank/DDBJ whole genome shotgun (WGS) entry which is preliminary data.</text>
</comment>
<protein>
    <submittedName>
        <fullName evidence="2">Transposase</fullName>
    </submittedName>
</protein>
<reference evidence="2" key="2">
    <citation type="submission" date="2014-10" db="EMBL/GenBank/DDBJ databases">
        <authorList>
            <person name="Seo M.-J."/>
            <person name="Seok Y.J."/>
            <person name="Cha I.-T."/>
        </authorList>
    </citation>
    <scope>NUCLEOTIDE SEQUENCE</scope>
    <source>
        <strain evidence="2">WPAGA1</strain>
    </source>
</reference>
<reference evidence="2" key="3">
    <citation type="submission" date="2016-05" db="EMBL/GenBank/DDBJ databases">
        <title>Genome Fine Map of Flammeovirga pacifica.</title>
        <authorList>
            <person name="Gao B."/>
        </authorList>
    </citation>
    <scope>NUCLEOTIDE SEQUENCE</scope>
    <source>
        <strain evidence="2">WPAGA1</strain>
    </source>
</reference>
<feature type="coiled-coil region" evidence="1">
    <location>
        <begin position="73"/>
        <end position="118"/>
    </location>
</feature>
<keyword evidence="5" id="KW-1185">Reference proteome</keyword>
<dbReference type="InterPro" id="IPR036388">
    <property type="entry name" value="WH-like_DNA-bd_sf"/>
</dbReference>
<name>A0A1S1YRX0_FLAPC</name>
<dbReference type="RefSeq" id="WP_044230068.1">
    <property type="nucleotide sequence ID" value="NZ_JRYR02000019.1"/>
</dbReference>
<evidence type="ECO:0000313" key="4">
    <source>
        <dbReference type="EMBL" id="OHX64873.1"/>
    </source>
</evidence>
<dbReference type="OrthoDB" id="853599at2"/>
<sequence length="134" mass="15612">MSNTRKAKSSESPISYSLSFKQKVVEEFESGLYTKAALHRKYSIAGHSTIARWLRKYGKLSHTKYKSIGRPMKDKEQQRIKDLEASLRQTEKELEKALKQKDAELDAYKKFIEIAERELNIKIVKKSGTKQFKK</sequence>
<accession>A0A1S1YRX0</accession>